<dbReference type="PANTHER" id="PTHR43695:SF1">
    <property type="entry name" value="RHAMNOGALACTURONAN ACETYLESTERASE"/>
    <property type="match status" value="1"/>
</dbReference>
<keyword evidence="2" id="KW-0378">Hydrolase</keyword>
<evidence type="ECO:0000313" key="3">
    <source>
        <dbReference type="EMBL" id="MCY9692484.1"/>
    </source>
</evidence>
<sequence length="224" mass="25508">MGGWLDVREETINIYLAEDSTVQEYTADWAPQAGWGQFIAEYFNSEVRFHNRGIGGRSSKTFVEEGRLEAILEEIGPGDYLFVQMGHNDSTTSKPERYTEPYTTYKHYLKMYIDNARLRGATPIFITPMARLHYEDGTFINDFPDYCIAMKLLAEEEKVQLVDLMTISLEYYSSIGYDEAVNLFMISVNGTDCTHFTDKGARRIAKILAEAIKESGEVIVCPKS</sequence>
<evidence type="ECO:0000256" key="2">
    <source>
        <dbReference type="ARBA" id="ARBA00022801"/>
    </source>
</evidence>
<dbReference type="CDD" id="cd01821">
    <property type="entry name" value="Rhamnogalacturan_acetylesterase_like"/>
    <property type="match status" value="1"/>
</dbReference>
<dbReference type="Pfam" id="PF00657">
    <property type="entry name" value="Lipase_GDSL"/>
    <property type="match status" value="1"/>
</dbReference>
<dbReference type="EMBL" id="JAMDMX010000014">
    <property type="protein sequence ID" value="MCY9692484.1"/>
    <property type="molecule type" value="Genomic_DNA"/>
</dbReference>
<proteinExistence type="inferred from homology"/>
<reference evidence="3 4" key="1">
    <citation type="submission" date="2022-05" db="EMBL/GenBank/DDBJ databases">
        <title>Genome Sequencing of Bee-Associated Microbes.</title>
        <authorList>
            <person name="Dunlap C."/>
        </authorList>
    </citation>
    <scope>NUCLEOTIDE SEQUENCE [LARGE SCALE GENOMIC DNA]</scope>
    <source>
        <strain evidence="3 4">NRRL B-14421</strain>
    </source>
</reference>
<dbReference type="InterPro" id="IPR036514">
    <property type="entry name" value="SGNH_hydro_sf"/>
</dbReference>
<keyword evidence="4" id="KW-1185">Reference proteome</keyword>
<gene>
    <name evidence="3" type="ORF">M5X19_06100</name>
</gene>
<organism evidence="3 4">
    <name type="scientific">Paenibacillus alginolyticus</name>
    <dbReference type="NCBI Taxonomy" id="59839"/>
    <lineage>
        <taxon>Bacteria</taxon>
        <taxon>Bacillati</taxon>
        <taxon>Bacillota</taxon>
        <taxon>Bacilli</taxon>
        <taxon>Bacillales</taxon>
        <taxon>Paenibacillaceae</taxon>
        <taxon>Paenibacillus</taxon>
    </lineage>
</organism>
<comment type="caution">
    <text evidence="3">The sequence shown here is derived from an EMBL/GenBank/DDBJ whole genome shotgun (WGS) entry which is preliminary data.</text>
</comment>
<evidence type="ECO:0000313" key="4">
    <source>
        <dbReference type="Proteomes" id="UP001527099"/>
    </source>
</evidence>
<evidence type="ECO:0000256" key="1">
    <source>
        <dbReference type="ARBA" id="ARBA00008668"/>
    </source>
</evidence>
<dbReference type="Proteomes" id="UP001527099">
    <property type="component" value="Unassembled WGS sequence"/>
</dbReference>
<dbReference type="InterPro" id="IPR001087">
    <property type="entry name" value="GDSL"/>
</dbReference>
<dbReference type="RefSeq" id="WP_127528037.1">
    <property type="nucleotide sequence ID" value="NZ_JAMDMW010000098.1"/>
</dbReference>
<accession>A0ABT4G8L6</accession>
<protein>
    <submittedName>
        <fullName evidence="3">Rhamnogalacturonan acetylesterase</fullName>
    </submittedName>
</protein>
<dbReference type="InterPro" id="IPR037459">
    <property type="entry name" value="RhgT-like"/>
</dbReference>
<dbReference type="Gene3D" id="3.40.50.1110">
    <property type="entry name" value="SGNH hydrolase"/>
    <property type="match status" value="1"/>
</dbReference>
<dbReference type="SUPFAM" id="SSF52266">
    <property type="entry name" value="SGNH hydrolase"/>
    <property type="match status" value="1"/>
</dbReference>
<comment type="similarity">
    <text evidence="1">Belongs to the 'GDSL' lipolytic enzyme family.</text>
</comment>
<dbReference type="PANTHER" id="PTHR43695">
    <property type="entry name" value="PUTATIVE (AFU_ORTHOLOGUE AFUA_2G17250)-RELATED"/>
    <property type="match status" value="1"/>
</dbReference>
<name>A0ABT4G8L6_9BACL</name>